<gene>
    <name evidence="16" type="primary">purB</name>
    <name evidence="16" type="ORF">J7I44_01670</name>
</gene>
<dbReference type="Gene3D" id="1.10.40.30">
    <property type="entry name" value="Fumarase/aspartase (C-terminal domain)"/>
    <property type="match status" value="1"/>
</dbReference>
<evidence type="ECO:0000256" key="1">
    <source>
        <dbReference type="ARBA" id="ARBA00004706"/>
    </source>
</evidence>
<evidence type="ECO:0000256" key="13">
    <source>
        <dbReference type="RuleBase" id="RU361172"/>
    </source>
</evidence>
<dbReference type="PANTHER" id="PTHR43411">
    <property type="entry name" value="ADENYLOSUCCINATE LYASE"/>
    <property type="match status" value="1"/>
</dbReference>
<dbReference type="InterPro" id="IPR008948">
    <property type="entry name" value="L-Aspartase-like"/>
</dbReference>
<dbReference type="PANTHER" id="PTHR43411:SF1">
    <property type="entry name" value="ADENYLOSUCCINATE LYASE"/>
    <property type="match status" value="1"/>
</dbReference>
<dbReference type="Gene3D" id="1.10.275.10">
    <property type="entry name" value="Fumarase/aspartase (N-terminal domain)"/>
    <property type="match status" value="1"/>
</dbReference>
<organism evidence="16 17">
    <name type="scientific">Frateuria flava</name>
    <dbReference type="NCBI Taxonomy" id="2821489"/>
    <lineage>
        <taxon>Bacteria</taxon>
        <taxon>Pseudomonadati</taxon>
        <taxon>Pseudomonadota</taxon>
        <taxon>Gammaproteobacteria</taxon>
        <taxon>Lysobacterales</taxon>
        <taxon>Rhodanobacteraceae</taxon>
        <taxon>Frateuria</taxon>
    </lineage>
</organism>
<evidence type="ECO:0000256" key="2">
    <source>
        <dbReference type="ARBA" id="ARBA00004734"/>
    </source>
</evidence>
<dbReference type="SUPFAM" id="SSF48557">
    <property type="entry name" value="L-aspartase-like"/>
    <property type="match status" value="1"/>
</dbReference>
<evidence type="ECO:0000256" key="11">
    <source>
        <dbReference type="ARBA" id="ARBA00049115"/>
    </source>
</evidence>
<dbReference type="GO" id="GO:0016829">
    <property type="term" value="F:lyase activity"/>
    <property type="evidence" value="ECO:0007669"/>
    <property type="project" value="UniProtKB-KW"/>
</dbReference>
<dbReference type="PRINTS" id="PR00149">
    <property type="entry name" value="FUMRATELYASE"/>
</dbReference>
<evidence type="ECO:0000256" key="6">
    <source>
        <dbReference type="ARBA" id="ARBA00022755"/>
    </source>
</evidence>
<dbReference type="PROSITE" id="PS00163">
    <property type="entry name" value="FUMARATE_LYASES"/>
    <property type="match status" value="1"/>
</dbReference>
<sequence>MSTHALTALSPLDGRYAGKVEPLRPIFSEFGLMHRRVQVEIEWLLALAAEGAIVELPPFSGAQVDQLRAIANDFSVADGERVKAIEATTNHDVKAIEYFIKERIGADPALAQAKEFVHFACTSEDINNLSYALMLRDAREGVLLPMFDRLIARLRELAHANAGMPMLSRTHGQTASPSTLGKELANVVARLQRQRAQLAGVEIPGKINGAVGNYNAHAITYPELDWRAFSRRFVESLGLDYNAYTTQIEPHDGVAEYCDAVRRANIILIDLARDIWGYISLGYFKQALKAGEVGSSTMPHKVNPIDFENAEGNFGLANALLGHFAEKLPISRWQRDLTDSTVLRALGTAFGHTLVALESLQKGLGKLTVNADRLAADLDASWEVLAEAVQTVMRRYGLPEPYEQLKALTRGQGITRESMRTFIEGLALPAEAKQRLLELTPGGYVGLAEGLAREV</sequence>
<dbReference type="InterPro" id="IPR047136">
    <property type="entry name" value="PurB_bact"/>
</dbReference>
<feature type="domain" description="Adenylosuccinate lyase PurB C-terminal" evidence="15">
    <location>
        <begin position="331"/>
        <end position="445"/>
    </location>
</feature>
<dbReference type="InterPro" id="IPR020557">
    <property type="entry name" value="Fumarate_lyase_CS"/>
</dbReference>
<feature type="domain" description="Fumarate lyase N-terminal" evidence="14">
    <location>
        <begin position="14"/>
        <end position="312"/>
    </location>
</feature>
<evidence type="ECO:0000256" key="7">
    <source>
        <dbReference type="ARBA" id="ARBA00023239"/>
    </source>
</evidence>
<proteinExistence type="inferred from homology"/>
<comment type="pathway">
    <text evidence="2 13">Purine metabolism; AMP biosynthesis via de novo pathway; AMP from IMP: step 2/2.</text>
</comment>
<dbReference type="EC" id="4.3.2.2" evidence="4 12"/>
<evidence type="ECO:0000313" key="17">
    <source>
        <dbReference type="Proteomes" id="UP000823790"/>
    </source>
</evidence>
<dbReference type="CDD" id="cd01598">
    <property type="entry name" value="PurB"/>
    <property type="match status" value="1"/>
</dbReference>
<evidence type="ECO:0000256" key="8">
    <source>
        <dbReference type="ARBA" id="ARBA00024477"/>
    </source>
</evidence>
<evidence type="ECO:0000313" key="16">
    <source>
        <dbReference type="EMBL" id="MBP1472988.1"/>
    </source>
</evidence>
<protein>
    <recommendedName>
        <fullName evidence="5 12">Adenylosuccinate lyase</fullName>
        <shortName evidence="13">ASL</shortName>
        <ecNumber evidence="4 12">4.3.2.2</ecNumber>
    </recommendedName>
    <alternativeName>
        <fullName evidence="10 13">Adenylosuccinase</fullName>
    </alternativeName>
</protein>
<dbReference type="Pfam" id="PF08328">
    <property type="entry name" value="ASL_C"/>
    <property type="match status" value="1"/>
</dbReference>
<dbReference type="InterPro" id="IPR024083">
    <property type="entry name" value="Fumarase/histidase_N"/>
</dbReference>
<dbReference type="InterPro" id="IPR004769">
    <property type="entry name" value="Pur_lyase"/>
</dbReference>
<comment type="caution">
    <text evidence="16">The sequence shown here is derived from an EMBL/GenBank/DDBJ whole genome shotgun (WGS) entry which is preliminary data.</text>
</comment>
<evidence type="ECO:0000259" key="15">
    <source>
        <dbReference type="Pfam" id="PF08328"/>
    </source>
</evidence>
<comment type="catalytic activity">
    <reaction evidence="11">
        <text>N(6)-(1,2-dicarboxyethyl)-AMP = fumarate + AMP</text>
        <dbReference type="Rhea" id="RHEA:16853"/>
        <dbReference type="ChEBI" id="CHEBI:29806"/>
        <dbReference type="ChEBI" id="CHEBI:57567"/>
        <dbReference type="ChEBI" id="CHEBI:456215"/>
        <dbReference type="EC" id="4.3.2.2"/>
    </reaction>
    <physiologicalReaction direction="left-to-right" evidence="11">
        <dbReference type="Rhea" id="RHEA:16854"/>
    </physiologicalReaction>
</comment>
<dbReference type="EMBL" id="JAGJRS010000003">
    <property type="protein sequence ID" value="MBP1472988.1"/>
    <property type="molecule type" value="Genomic_DNA"/>
</dbReference>
<evidence type="ECO:0000256" key="5">
    <source>
        <dbReference type="ARBA" id="ARBA00017058"/>
    </source>
</evidence>
<dbReference type="NCBIfam" id="TIGR00928">
    <property type="entry name" value="purB"/>
    <property type="match status" value="1"/>
</dbReference>
<evidence type="ECO:0000256" key="12">
    <source>
        <dbReference type="NCBIfam" id="TIGR00928"/>
    </source>
</evidence>
<keyword evidence="7 13" id="KW-0456">Lyase</keyword>
<dbReference type="Pfam" id="PF00206">
    <property type="entry name" value="Lyase_1"/>
    <property type="match status" value="1"/>
</dbReference>
<comment type="function">
    <text evidence="9">Catalyzes two reactions in de novo purine nucleotide biosynthesis. Catalyzes the breakdown of 5-aminoimidazole- (N-succinylocarboxamide) ribotide (SAICAR or 2-[5-amino-1-(5-phospho-beta-D-ribosyl)imidazole-4-carboxamido]succinate) to 5-aminoimidazole-4-carboxamide ribotide (AICAR or 5-amino-1-(5-phospho-beta-D-ribosyl)imidazole-4-carboxamide) and fumarate, and of adenylosuccinate (ADS or N(6)-(1,2-dicarboxyethyl)-AMP) to adenosine monophosphate (AMP) and fumarate.</text>
</comment>
<keyword evidence="17" id="KW-1185">Reference proteome</keyword>
<dbReference type="InterPro" id="IPR022761">
    <property type="entry name" value="Fumarate_lyase_N"/>
</dbReference>
<evidence type="ECO:0000259" key="14">
    <source>
        <dbReference type="Pfam" id="PF00206"/>
    </source>
</evidence>
<reference evidence="16 17" key="1">
    <citation type="submission" date="2021-04" db="EMBL/GenBank/DDBJ databases">
        <authorList>
            <person name="Huq M.A."/>
        </authorList>
    </citation>
    <scope>NUCLEOTIDE SEQUENCE [LARGE SCALE GENOMIC DNA]</scope>
    <source>
        <strain evidence="16 17">MAH-13</strain>
    </source>
</reference>
<name>A0ABS4DIW5_9GAMM</name>
<evidence type="ECO:0000256" key="10">
    <source>
        <dbReference type="ARBA" id="ARBA00030717"/>
    </source>
</evidence>
<evidence type="ECO:0000256" key="4">
    <source>
        <dbReference type="ARBA" id="ARBA00012339"/>
    </source>
</evidence>
<comment type="similarity">
    <text evidence="3 13">Belongs to the lyase 1 family. Adenylosuccinate lyase subfamily.</text>
</comment>
<dbReference type="InterPro" id="IPR000362">
    <property type="entry name" value="Fumarate_lyase_fam"/>
</dbReference>
<accession>A0ABS4DIW5</accession>
<dbReference type="RefSeq" id="WP_209614838.1">
    <property type="nucleotide sequence ID" value="NZ_JAGJRS010000003.1"/>
</dbReference>
<dbReference type="InterPro" id="IPR013539">
    <property type="entry name" value="PurB_C"/>
</dbReference>
<evidence type="ECO:0000256" key="9">
    <source>
        <dbReference type="ARBA" id="ARBA00025012"/>
    </source>
</evidence>
<keyword evidence="6 13" id="KW-0658">Purine biosynthesis</keyword>
<dbReference type="Proteomes" id="UP000823790">
    <property type="component" value="Unassembled WGS sequence"/>
</dbReference>
<evidence type="ECO:0000256" key="3">
    <source>
        <dbReference type="ARBA" id="ARBA00008273"/>
    </source>
</evidence>
<comment type="catalytic activity">
    <reaction evidence="8">
        <text>(2S)-2-[5-amino-1-(5-phospho-beta-D-ribosyl)imidazole-4-carboxamido]succinate = 5-amino-1-(5-phospho-beta-D-ribosyl)imidazole-4-carboxamide + fumarate</text>
        <dbReference type="Rhea" id="RHEA:23920"/>
        <dbReference type="ChEBI" id="CHEBI:29806"/>
        <dbReference type="ChEBI" id="CHEBI:58443"/>
        <dbReference type="ChEBI" id="CHEBI:58475"/>
        <dbReference type="EC" id="4.3.2.2"/>
    </reaction>
    <physiologicalReaction direction="left-to-right" evidence="8">
        <dbReference type="Rhea" id="RHEA:23921"/>
    </physiologicalReaction>
</comment>
<comment type="pathway">
    <text evidence="1 13">Purine metabolism; IMP biosynthesis via de novo pathway; 5-amino-1-(5-phospho-D-ribosyl)imidazole-4-carboxamide from 5-amino-1-(5-phospho-D-ribosyl)imidazole-4-carboxylate: step 2/2.</text>
</comment>
<dbReference type="NCBIfam" id="NF006764">
    <property type="entry name" value="PRK09285.1"/>
    <property type="match status" value="1"/>
</dbReference>
<dbReference type="Gene3D" id="1.20.200.10">
    <property type="entry name" value="Fumarase/aspartase (Central domain)"/>
    <property type="match status" value="1"/>
</dbReference>